<keyword evidence="4 5" id="KW-0472">Membrane</keyword>
<comment type="caution">
    <text evidence="7">The sequence shown here is derived from an EMBL/GenBank/DDBJ whole genome shotgun (WGS) entry which is preliminary data.</text>
</comment>
<evidence type="ECO:0000256" key="3">
    <source>
        <dbReference type="ARBA" id="ARBA00022989"/>
    </source>
</evidence>
<evidence type="ECO:0000313" key="8">
    <source>
        <dbReference type="Proteomes" id="UP001307705"/>
    </source>
</evidence>
<sequence>MNLKIQNVRKTKVNTQWILSEASGLLIAFVFTYTAIAKIYDWQATRLAMYNQVIPDWSKDLLLYGIPLIELIVAFMLLIPNWRKIGFLASLILMLIFTGYVAWVWFGLAGRVPCSCGGIISSLTWGQHFVLNLGLIGISVLGLKLEVGKYGRVGSRSFQ</sequence>
<evidence type="ECO:0000256" key="1">
    <source>
        <dbReference type="ARBA" id="ARBA00004141"/>
    </source>
</evidence>
<evidence type="ECO:0000313" key="7">
    <source>
        <dbReference type="EMBL" id="GMQ35521.1"/>
    </source>
</evidence>
<comment type="subcellular location">
    <subcellularLocation>
        <location evidence="1">Membrane</location>
        <topology evidence="1">Multi-pass membrane protein</topology>
    </subcellularLocation>
</comment>
<accession>A0ABQ6Q6N3</accession>
<dbReference type="InterPro" id="IPR009908">
    <property type="entry name" value="Methylamine_util_MauE"/>
</dbReference>
<feature type="transmembrane region" description="Helical" evidence="5">
    <location>
        <begin position="86"/>
        <end position="105"/>
    </location>
</feature>
<keyword evidence="8" id="KW-1185">Reference proteome</keyword>
<feature type="transmembrane region" description="Helical" evidence="5">
    <location>
        <begin position="61"/>
        <end position="79"/>
    </location>
</feature>
<dbReference type="Proteomes" id="UP001307705">
    <property type="component" value="Unassembled WGS sequence"/>
</dbReference>
<name>A0ABQ6Q6N3_9BACT</name>
<reference evidence="7 8" key="1">
    <citation type="submission" date="2023-08" db="EMBL/GenBank/DDBJ databases">
        <title>Draft genome sequence of Algoriphagus taiwanensis.</title>
        <authorList>
            <person name="Takatani N."/>
            <person name="Hosokawa M."/>
            <person name="Sawabe T."/>
        </authorList>
    </citation>
    <scope>NUCLEOTIDE SEQUENCE [LARGE SCALE GENOMIC DNA]</scope>
    <source>
        <strain evidence="7 8">JCM 19755</strain>
    </source>
</reference>
<keyword evidence="3 5" id="KW-1133">Transmembrane helix</keyword>
<feature type="transmembrane region" description="Helical" evidence="5">
    <location>
        <begin position="125"/>
        <end position="143"/>
    </location>
</feature>
<keyword evidence="2 5" id="KW-0812">Transmembrane</keyword>
<dbReference type="EMBL" id="BTPE01000020">
    <property type="protein sequence ID" value="GMQ35521.1"/>
    <property type="molecule type" value="Genomic_DNA"/>
</dbReference>
<gene>
    <name evidence="7" type="ORF">Ataiwa_37940</name>
</gene>
<protein>
    <recommendedName>
        <fullName evidence="6">Methylamine utilisation protein MauE domain-containing protein</fullName>
    </recommendedName>
</protein>
<organism evidence="7 8">
    <name type="scientific">Algoriphagus taiwanensis</name>
    <dbReference type="NCBI Taxonomy" id="1445656"/>
    <lineage>
        <taxon>Bacteria</taxon>
        <taxon>Pseudomonadati</taxon>
        <taxon>Bacteroidota</taxon>
        <taxon>Cytophagia</taxon>
        <taxon>Cytophagales</taxon>
        <taxon>Cyclobacteriaceae</taxon>
        <taxon>Algoriphagus</taxon>
    </lineage>
</organism>
<evidence type="ECO:0000259" key="6">
    <source>
        <dbReference type="Pfam" id="PF07291"/>
    </source>
</evidence>
<dbReference type="RefSeq" id="WP_338230350.1">
    <property type="nucleotide sequence ID" value="NZ_BTPE01000020.1"/>
</dbReference>
<evidence type="ECO:0000256" key="5">
    <source>
        <dbReference type="SAM" id="Phobius"/>
    </source>
</evidence>
<proteinExistence type="predicted"/>
<evidence type="ECO:0000256" key="4">
    <source>
        <dbReference type="ARBA" id="ARBA00023136"/>
    </source>
</evidence>
<feature type="domain" description="Methylamine utilisation protein MauE" evidence="6">
    <location>
        <begin position="18"/>
        <end position="143"/>
    </location>
</feature>
<evidence type="ECO:0000256" key="2">
    <source>
        <dbReference type="ARBA" id="ARBA00022692"/>
    </source>
</evidence>
<dbReference type="Pfam" id="PF07291">
    <property type="entry name" value="MauE"/>
    <property type="match status" value="1"/>
</dbReference>